<dbReference type="RefSeq" id="WP_012021612.1">
    <property type="nucleotide sequence ID" value="NZ_AP019770.1"/>
</dbReference>
<dbReference type="EMBL" id="CP012174">
    <property type="protein sequence ID" value="AKV79147.1"/>
    <property type="molecule type" value="Genomic_DNA"/>
</dbReference>
<dbReference type="Proteomes" id="UP000061362">
    <property type="component" value="Chromosome"/>
</dbReference>
<accession>A0A088E5R7</accession>
<evidence type="ECO:0000256" key="1">
    <source>
        <dbReference type="SAM" id="Coils"/>
    </source>
</evidence>
<reference evidence="9 11" key="3">
    <citation type="submission" date="2015-07" db="EMBL/GenBank/DDBJ databases">
        <title>Physiological, transcriptional responses and genome re-sequencing of acid resistant extremely thermoacidophilic Metallosphaera sedula SARC-M1.</title>
        <authorList>
            <person name="Ai C."/>
            <person name="McCarthy S."/>
            <person name="Eckrich V."/>
            <person name="Rudrappa D."/>
            <person name="Qiu G."/>
            <person name="Blum P."/>
        </authorList>
    </citation>
    <scope>NUCLEOTIDE SEQUENCE [LARGE SCALE GENOMIC DNA]</scope>
    <source>
        <strain evidence="9 11">SARC-M1</strain>
    </source>
</reference>
<dbReference type="Proteomes" id="UP000068832">
    <property type="component" value="Chromosome"/>
</dbReference>
<evidence type="ECO:0000313" key="12">
    <source>
        <dbReference type="Proteomes" id="UP000061362"/>
    </source>
</evidence>
<feature type="domain" description="CdvA-like coiled-coil" evidence="3">
    <location>
        <begin position="86"/>
        <end position="198"/>
    </location>
</feature>
<gene>
    <name evidence="4" type="ORF">HA72_1670</name>
    <name evidence="5" type="ORF">MsedA_1704</name>
    <name evidence="6" type="ORF">MsedB_1706</name>
    <name evidence="7" type="ORF">MsedC_1704</name>
    <name evidence="8" type="ORF">MsedD_1705</name>
    <name evidence="9" type="ORF">MsedE_1707</name>
</gene>
<evidence type="ECO:0000313" key="6">
    <source>
        <dbReference type="EMBL" id="AKV76896.1"/>
    </source>
</evidence>
<dbReference type="EMBL" id="CP012173">
    <property type="protein sequence ID" value="AKV76896.1"/>
    <property type="molecule type" value="Genomic_DNA"/>
</dbReference>
<dbReference type="EMBL" id="CP012175">
    <property type="protein sequence ID" value="AKV81392.1"/>
    <property type="molecule type" value="Genomic_DNA"/>
</dbReference>
<dbReference type="OMA" id="MIAVKMS"/>
<keyword evidence="5" id="KW-0132">Cell division</keyword>
<evidence type="ECO:0000313" key="5">
    <source>
        <dbReference type="EMBL" id="AKV74659.1"/>
    </source>
</evidence>
<dbReference type="GO" id="GO:0051301">
    <property type="term" value="P:cell division"/>
    <property type="evidence" value="ECO:0007669"/>
    <property type="project" value="UniProtKB-KW"/>
</dbReference>
<evidence type="ECO:0000313" key="9">
    <source>
        <dbReference type="EMBL" id="AKV83627.1"/>
    </source>
</evidence>
<dbReference type="OrthoDB" id="18978at2157"/>
<evidence type="ECO:0000313" key="7">
    <source>
        <dbReference type="EMBL" id="AKV79147.1"/>
    </source>
</evidence>
<keyword evidence="5" id="KW-0131">Cell cycle</keyword>
<dbReference type="EMBL" id="CP012176">
    <property type="protein sequence ID" value="AKV83627.1"/>
    <property type="molecule type" value="Genomic_DNA"/>
</dbReference>
<evidence type="ECO:0000313" key="11">
    <source>
        <dbReference type="Proteomes" id="UP000056255"/>
    </source>
</evidence>
<dbReference type="NCBIfam" id="NF041007">
    <property type="entry name" value="cell_div_CdvA"/>
    <property type="match status" value="1"/>
</dbReference>
<dbReference type="PATRIC" id="fig|43687.5.peg.1804"/>
<proteinExistence type="predicted"/>
<feature type="region of interest" description="Disordered" evidence="2">
    <location>
        <begin position="199"/>
        <end position="239"/>
    </location>
</feature>
<dbReference type="Proteomes" id="UP000029084">
    <property type="component" value="Chromosome"/>
</dbReference>
<dbReference type="Proteomes" id="UP000056255">
    <property type="component" value="Chromosome"/>
</dbReference>
<evidence type="ECO:0000313" key="8">
    <source>
        <dbReference type="EMBL" id="AKV81392.1"/>
    </source>
</evidence>
<dbReference type="GeneID" id="97613219"/>
<dbReference type="Proteomes" id="UP000062398">
    <property type="component" value="Chromosome"/>
</dbReference>
<reference evidence="4 10" key="1">
    <citation type="journal article" date="2014" name="J. Bacteriol.">
        <title>Role of an Archaeal PitA Transporter in the Copper and Arsenic Resistance of Metallosphaera sedula, an Extreme Thermoacidophile.</title>
        <authorList>
            <person name="McCarthy S."/>
            <person name="Ai C."/>
            <person name="Wheaton G."/>
            <person name="Tevatia R."/>
            <person name="Eckrich V."/>
            <person name="Kelly R."/>
            <person name="Blum P."/>
        </authorList>
    </citation>
    <scope>NUCLEOTIDE SEQUENCE [LARGE SCALE GENOMIC DNA]</scope>
    <source>
        <strain evidence="4 10">CuR1</strain>
    </source>
</reference>
<dbReference type="InterPro" id="IPR053653">
    <property type="entry name" value="Cell_Div_Membrane-Interact"/>
</dbReference>
<evidence type="ECO:0000313" key="14">
    <source>
        <dbReference type="Proteomes" id="UP000062475"/>
    </source>
</evidence>
<name>A0A088E5R7_9CREN</name>
<dbReference type="AlphaFoldDB" id="A0A088E5R7"/>
<dbReference type="InterPro" id="IPR041461">
    <property type="entry name" value="CdvA_CC"/>
</dbReference>
<keyword evidence="1" id="KW-0175">Coiled coil</keyword>
<feature type="coiled-coil region" evidence="1">
    <location>
        <begin position="109"/>
        <end position="147"/>
    </location>
</feature>
<dbReference type="Proteomes" id="UP000062475">
    <property type="component" value="Chromosome"/>
</dbReference>
<dbReference type="Pfam" id="PF18822">
    <property type="entry name" value="CdvA"/>
    <property type="match status" value="1"/>
</dbReference>
<evidence type="ECO:0000313" key="15">
    <source>
        <dbReference type="Proteomes" id="UP000068832"/>
    </source>
</evidence>
<evidence type="ECO:0000313" key="4">
    <source>
        <dbReference type="EMBL" id="AIM27809.1"/>
    </source>
</evidence>
<evidence type="ECO:0000259" key="3">
    <source>
        <dbReference type="Pfam" id="PF18822"/>
    </source>
</evidence>
<sequence>MAISYDNLMKFIGQKVKDVYGREVGYIVHVYTEVDGTVTGIEVAYGNTFSTLDPSRISLVNDVLAILPDWKADSMKSIMQMEKIRKRQRALEELYAKQEIPKSSYDDMKRKLDSEMVKIREDYAKIKSKLKSRLNEVEDQITHIDRAMIAVKMSYIAAELTESAYKGSIEILRQAKESYIIEKDDIRKTMEKLDLSDRDTGLDIKGAGSLTNGAESSAKPDLSRTELPTPIPVKVLSTQ</sequence>
<reference evidence="12 13" key="2">
    <citation type="journal article" date="2015" name="Genome Announc.">
        <title>Complete Genome Sequences of Evolved Arsenate-Resistant Metallosphaera sedula Strains.</title>
        <authorList>
            <person name="Ai C."/>
            <person name="McCarthy S."/>
            <person name="Schackwitz W."/>
            <person name="Martin J."/>
            <person name="Lipzen A."/>
            <person name="Blum P."/>
        </authorList>
    </citation>
    <scope>NUCLEOTIDE SEQUENCE [LARGE SCALE GENOMIC DNA]</scope>
    <source>
        <strain evidence="7 13">ARS120-1</strain>
        <strain evidence="8 12">ARS120-2</strain>
        <strain evidence="5 15">ARS50-1</strain>
        <strain evidence="6 14">ARS50-2</strain>
    </source>
</reference>
<dbReference type="EMBL" id="CP008822">
    <property type="protein sequence ID" value="AIM27809.1"/>
    <property type="molecule type" value="Genomic_DNA"/>
</dbReference>
<evidence type="ECO:0000313" key="10">
    <source>
        <dbReference type="Proteomes" id="UP000029084"/>
    </source>
</evidence>
<evidence type="ECO:0000256" key="2">
    <source>
        <dbReference type="SAM" id="MobiDB-lite"/>
    </source>
</evidence>
<dbReference type="EMBL" id="CP012172">
    <property type="protein sequence ID" value="AKV74659.1"/>
    <property type="molecule type" value="Genomic_DNA"/>
</dbReference>
<evidence type="ECO:0000313" key="13">
    <source>
        <dbReference type="Proteomes" id="UP000062398"/>
    </source>
</evidence>
<organism evidence="4 10">
    <name type="scientific">Metallosphaera sedula</name>
    <dbReference type="NCBI Taxonomy" id="43687"/>
    <lineage>
        <taxon>Archaea</taxon>
        <taxon>Thermoproteota</taxon>
        <taxon>Thermoprotei</taxon>
        <taxon>Sulfolobales</taxon>
        <taxon>Sulfolobaceae</taxon>
        <taxon>Metallosphaera</taxon>
    </lineage>
</organism>
<protein>
    <submittedName>
        <fullName evidence="5">Cell division protein</fullName>
    </submittedName>
</protein>